<dbReference type="PANTHER" id="PTHR43861:SF3">
    <property type="entry name" value="PUTATIVE (AFU_ORTHOLOGUE AFUA_2G14390)-RELATED"/>
    <property type="match status" value="1"/>
</dbReference>
<comment type="caution">
    <text evidence="3">The sequence shown here is derived from an EMBL/GenBank/DDBJ whole genome shotgun (WGS) entry which is preliminary data.</text>
</comment>
<evidence type="ECO:0000259" key="2">
    <source>
        <dbReference type="Pfam" id="PF13649"/>
    </source>
</evidence>
<dbReference type="InterPro" id="IPR029063">
    <property type="entry name" value="SAM-dependent_MTases_sf"/>
</dbReference>
<dbReference type="CDD" id="cd02440">
    <property type="entry name" value="AdoMet_MTases"/>
    <property type="match status" value="1"/>
</dbReference>
<dbReference type="Gene3D" id="3.40.50.150">
    <property type="entry name" value="Vaccinia Virus protein VP39"/>
    <property type="match status" value="1"/>
</dbReference>
<dbReference type="GO" id="GO:0008168">
    <property type="term" value="F:methyltransferase activity"/>
    <property type="evidence" value="ECO:0007669"/>
    <property type="project" value="UniProtKB-KW"/>
</dbReference>
<reference evidence="3 4" key="1">
    <citation type="submission" date="2024-01" db="EMBL/GenBank/DDBJ databases">
        <title>Mesobacterium rodlantinim sp. nov., isolated from shallow sea hydrothermal systems off Kueishantao Island.</title>
        <authorList>
            <person name="Su Z."/>
            <person name="Tang K."/>
        </authorList>
    </citation>
    <scope>NUCLEOTIDE SEQUENCE [LARGE SCALE GENOMIC DNA]</scope>
    <source>
        <strain evidence="3 4">TK19101</strain>
    </source>
</reference>
<dbReference type="Pfam" id="PF13649">
    <property type="entry name" value="Methyltransf_25"/>
    <property type="match status" value="1"/>
</dbReference>
<name>A0ABU6HFQ1_9RHOB</name>
<dbReference type="EMBL" id="JAYLLH010000004">
    <property type="protein sequence ID" value="MEC3860544.1"/>
    <property type="molecule type" value="Genomic_DNA"/>
</dbReference>
<organism evidence="3 4">
    <name type="scientific">Mesobacterium hydrothermale</name>
    <dbReference type="NCBI Taxonomy" id="3111907"/>
    <lineage>
        <taxon>Bacteria</taxon>
        <taxon>Pseudomonadati</taxon>
        <taxon>Pseudomonadota</taxon>
        <taxon>Alphaproteobacteria</taxon>
        <taxon>Rhodobacterales</taxon>
        <taxon>Roseobacteraceae</taxon>
        <taxon>Mesobacterium</taxon>
    </lineage>
</organism>
<dbReference type="GO" id="GO:0032259">
    <property type="term" value="P:methylation"/>
    <property type="evidence" value="ECO:0007669"/>
    <property type="project" value="UniProtKB-KW"/>
</dbReference>
<feature type="domain" description="Methyltransferase" evidence="2">
    <location>
        <begin position="34"/>
        <end position="127"/>
    </location>
</feature>
<evidence type="ECO:0000313" key="3">
    <source>
        <dbReference type="EMBL" id="MEC3860544.1"/>
    </source>
</evidence>
<gene>
    <name evidence="3" type="ORF">VK792_04555</name>
</gene>
<evidence type="ECO:0000313" key="4">
    <source>
        <dbReference type="Proteomes" id="UP001348149"/>
    </source>
</evidence>
<accession>A0ABU6HFQ1</accession>
<dbReference type="RefSeq" id="WP_326296169.1">
    <property type="nucleotide sequence ID" value="NZ_JAYLLH010000004.1"/>
</dbReference>
<sequence length="199" mass="21720">MWEARFDRPDYLFGTAPTAFLPRRADWFPKGATVLSVAEGEGRNAVWLAQQGLKVTGLENAPSALKKAHALARRFGVDPTFVEADVLAHDWPEAAFDIALGIFIQFAGPADRTVIVDGMKRAVKPGGLLILHGYTPKQIEYGTGGPRAVENMYTPDLLRNLVPGWTVELCDAYEDDLDEGVGHSGRSALIDFIARKPVS</sequence>
<keyword evidence="1 3" id="KW-0808">Transferase</keyword>
<dbReference type="PANTHER" id="PTHR43861">
    <property type="entry name" value="TRANS-ACONITATE 2-METHYLTRANSFERASE-RELATED"/>
    <property type="match status" value="1"/>
</dbReference>
<proteinExistence type="predicted"/>
<dbReference type="SUPFAM" id="SSF53335">
    <property type="entry name" value="S-adenosyl-L-methionine-dependent methyltransferases"/>
    <property type="match status" value="1"/>
</dbReference>
<evidence type="ECO:0000256" key="1">
    <source>
        <dbReference type="ARBA" id="ARBA00022679"/>
    </source>
</evidence>
<keyword evidence="3" id="KW-0489">Methyltransferase</keyword>
<dbReference type="Proteomes" id="UP001348149">
    <property type="component" value="Unassembled WGS sequence"/>
</dbReference>
<dbReference type="EC" id="2.1.-.-" evidence="3"/>
<dbReference type="InterPro" id="IPR041698">
    <property type="entry name" value="Methyltransf_25"/>
</dbReference>
<protein>
    <submittedName>
        <fullName evidence="3">Class I SAM-dependent methyltransferase</fullName>
        <ecNumber evidence="3">2.1.-.-</ecNumber>
    </submittedName>
</protein>
<keyword evidence="4" id="KW-1185">Reference proteome</keyword>